<dbReference type="InterPro" id="IPR051531">
    <property type="entry name" value="N-acetyltransferase"/>
</dbReference>
<sequence length="189" mass="21746">MMETKRLIIREWKPEDYAPYGELTADPHVMRFFPETLSKQQSDDQLDLMRRLIAERGWGFWAVETKDTAQFIGFVGLHYQDENSGIPNAPFVEIGWRLASEFWGLGYAPEAANKVLDFAFNTLDKPDVYAFTALVNAPSQRVMEKLGMVDTNQDFNHPKLASGHPLERHCLYRITKAQFCSKDRHANCT</sequence>
<keyword evidence="3" id="KW-1185">Reference proteome</keyword>
<dbReference type="InterPro" id="IPR000182">
    <property type="entry name" value="GNAT_dom"/>
</dbReference>
<keyword evidence="2" id="KW-0808">Transferase</keyword>
<dbReference type="InterPro" id="IPR016181">
    <property type="entry name" value="Acyl_CoA_acyltransferase"/>
</dbReference>
<dbReference type="GO" id="GO:0016747">
    <property type="term" value="F:acyltransferase activity, transferring groups other than amino-acyl groups"/>
    <property type="evidence" value="ECO:0007669"/>
    <property type="project" value="InterPro"/>
</dbReference>
<reference evidence="3" key="1">
    <citation type="submission" date="2015-08" db="EMBL/GenBank/DDBJ databases">
        <title>Vibrio galatheae sp. nov., a novel member of the Vibrionaceae family isolated from the Solomon Islands.</title>
        <authorList>
            <person name="Giubergia S."/>
            <person name="Machado H."/>
            <person name="Mateiu R.V."/>
            <person name="Gram L."/>
        </authorList>
    </citation>
    <scope>NUCLEOTIDE SEQUENCE [LARGE SCALE GENOMIC DNA]</scope>
    <source>
        <strain evidence="3">DSM 19584</strain>
    </source>
</reference>
<dbReference type="PROSITE" id="PS51186">
    <property type="entry name" value="GNAT"/>
    <property type="match status" value="1"/>
</dbReference>
<evidence type="ECO:0000313" key="3">
    <source>
        <dbReference type="Proteomes" id="UP000037515"/>
    </source>
</evidence>
<evidence type="ECO:0000313" key="2">
    <source>
        <dbReference type="EMBL" id="KOO03177.1"/>
    </source>
</evidence>
<dbReference type="SUPFAM" id="SSF55729">
    <property type="entry name" value="Acyl-CoA N-acyltransferases (Nat)"/>
    <property type="match status" value="1"/>
</dbReference>
<dbReference type="PANTHER" id="PTHR43792">
    <property type="entry name" value="GNAT FAMILY, PUTATIVE (AFU_ORTHOLOGUE AFUA_3G00765)-RELATED-RELATED"/>
    <property type="match status" value="1"/>
</dbReference>
<dbReference type="Pfam" id="PF13302">
    <property type="entry name" value="Acetyltransf_3"/>
    <property type="match status" value="1"/>
</dbReference>
<gene>
    <name evidence="2" type="ORF">AKJ17_11525</name>
</gene>
<dbReference type="Proteomes" id="UP000037515">
    <property type="component" value="Unassembled WGS sequence"/>
</dbReference>
<comment type="caution">
    <text evidence="2">The sequence shown here is derived from an EMBL/GenBank/DDBJ whole genome shotgun (WGS) entry which is preliminary data.</text>
</comment>
<evidence type="ECO:0000259" key="1">
    <source>
        <dbReference type="PROSITE" id="PS51186"/>
    </source>
</evidence>
<protein>
    <submittedName>
        <fullName evidence="2">GCN5 family acetyltransferase</fullName>
    </submittedName>
</protein>
<dbReference type="RefSeq" id="WP_053395961.1">
    <property type="nucleotide sequence ID" value="NZ_LHPJ01000008.1"/>
</dbReference>
<dbReference type="PATRIC" id="fig|693.5.peg.2360"/>
<dbReference type="AlphaFoldDB" id="A0A0M0HMZ2"/>
<dbReference type="PANTHER" id="PTHR43792:SF1">
    <property type="entry name" value="N-ACETYLTRANSFERASE DOMAIN-CONTAINING PROTEIN"/>
    <property type="match status" value="1"/>
</dbReference>
<proteinExistence type="predicted"/>
<dbReference type="Gene3D" id="3.40.630.30">
    <property type="match status" value="1"/>
</dbReference>
<dbReference type="EMBL" id="LHPJ01000008">
    <property type="protein sequence ID" value="KOO03177.1"/>
    <property type="molecule type" value="Genomic_DNA"/>
</dbReference>
<accession>A0A0M0HMZ2</accession>
<feature type="domain" description="N-acetyltransferase" evidence="1">
    <location>
        <begin position="7"/>
        <end position="177"/>
    </location>
</feature>
<organism evidence="2 3">
    <name type="scientific">Vibrio nereis</name>
    <dbReference type="NCBI Taxonomy" id="693"/>
    <lineage>
        <taxon>Bacteria</taxon>
        <taxon>Pseudomonadati</taxon>
        <taxon>Pseudomonadota</taxon>
        <taxon>Gammaproteobacteria</taxon>
        <taxon>Vibrionales</taxon>
        <taxon>Vibrionaceae</taxon>
        <taxon>Vibrio</taxon>
    </lineage>
</organism>
<dbReference type="STRING" id="693.AKJ17_11525"/>
<name>A0A0M0HMZ2_VIBNE</name>
<dbReference type="OrthoDB" id="9801656at2"/>